<dbReference type="EMBL" id="MU003765">
    <property type="protein sequence ID" value="KAF2726239.1"/>
    <property type="molecule type" value="Genomic_DNA"/>
</dbReference>
<reference evidence="1" key="1">
    <citation type="journal article" date="2020" name="Stud. Mycol.">
        <title>101 Dothideomycetes genomes: a test case for predicting lifestyles and emergence of pathogens.</title>
        <authorList>
            <person name="Haridas S."/>
            <person name="Albert R."/>
            <person name="Binder M."/>
            <person name="Bloem J."/>
            <person name="Labutti K."/>
            <person name="Salamov A."/>
            <person name="Andreopoulos B."/>
            <person name="Baker S."/>
            <person name="Barry K."/>
            <person name="Bills G."/>
            <person name="Bluhm B."/>
            <person name="Cannon C."/>
            <person name="Castanera R."/>
            <person name="Culley D."/>
            <person name="Daum C."/>
            <person name="Ezra D."/>
            <person name="Gonzalez J."/>
            <person name="Henrissat B."/>
            <person name="Kuo A."/>
            <person name="Liang C."/>
            <person name="Lipzen A."/>
            <person name="Lutzoni F."/>
            <person name="Magnuson J."/>
            <person name="Mondo S."/>
            <person name="Nolan M."/>
            <person name="Ohm R."/>
            <person name="Pangilinan J."/>
            <person name="Park H.-J."/>
            <person name="Ramirez L."/>
            <person name="Alfaro M."/>
            <person name="Sun H."/>
            <person name="Tritt A."/>
            <person name="Yoshinaga Y."/>
            <person name="Zwiers L.-H."/>
            <person name="Turgeon B."/>
            <person name="Goodwin S."/>
            <person name="Spatafora J."/>
            <person name="Crous P."/>
            <person name="Grigoriev I."/>
        </authorList>
    </citation>
    <scope>NUCLEOTIDE SEQUENCE</scope>
    <source>
        <strain evidence="1">CBS 116435</strain>
    </source>
</reference>
<gene>
    <name evidence="1" type="ORF">K431DRAFT_324408</name>
</gene>
<dbReference type="InterPro" id="IPR011011">
    <property type="entry name" value="Znf_FYVE_PHD"/>
</dbReference>
<organism evidence="1 2">
    <name type="scientific">Polychaeton citri CBS 116435</name>
    <dbReference type="NCBI Taxonomy" id="1314669"/>
    <lineage>
        <taxon>Eukaryota</taxon>
        <taxon>Fungi</taxon>
        <taxon>Dikarya</taxon>
        <taxon>Ascomycota</taxon>
        <taxon>Pezizomycotina</taxon>
        <taxon>Dothideomycetes</taxon>
        <taxon>Dothideomycetidae</taxon>
        <taxon>Capnodiales</taxon>
        <taxon>Capnodiaceae</taxon>
        <taxon>Polychaeton</taxon>
    </lineage>
</organism>
<protein>
    <recommendedName>
        <fullName evidence="3">F-box domain-containing protein</fullName>
    </recommendedName>
</protein>
<sequence>MVKLLDLEEEESLESDCRCDESSLRDNHVDDTRPNPNVNHQFAAALACYPVVYEIASLLDLNSLDQLSRTCRQFRVSLLQHRDLLIRTTLRCTNEKANLGSRLGQHLRASHEAWKAYARNGVKVGRITSGRVGACARDLVAECKKCGQVVCRNCVVKPPPMTTLEGRHRRLCRTCMKCDMELLTTSHPDDPTNLKDEKSLFTYPAFARLPCSCEQNVWLCTPCGQSLRTDDTTYIRGWAWRSRYSVCGGIGAGLGEGNEGVECGRDTNCLVAKEVFKEVECDQEELIAELGAEVGVSDIASIRELLGTSYLAQEIVGIGGRVKTKVRHRVLVGEAVKEYEDERATGRFLSREQAHTNRSWCFWCSRVIPSLRDLENGHETVEANVTE</sequence>
<name>A0A9P4UTL4_9PEZI</name>
<accession>A0A9P4UTL4</accession>
<comment type="caution">
    <text evidence="1">The sequence shown here is derived from an EMBL/GenBank/DDBJ whole genome shotgun (WGS) entry which is preliminary data.</text>
</comment>
<evidence type="ECO:0000313" key="2">
    <source>
        <dbReference type="Proteomes" id="UP000799441"/>
    </source>
</evidence>
<dbReference type="OrthoDB" id="5288318at2759"/>
<dbReference type="Proteomes" id="UP000799441">
    <property type="component" value="Unassembled WGS sequence"/>
</dbReference>
<dbReference type="AlphaFoldDB" id="A0A9P4UTL4"/>
<keyword evidence="2" id="KW-1185">Reference proteome</keyword>
<proteinExistence type="predicted"/>
<evidence type="ECO:0008006" key="3">
    <source>
        <dbReference type="Google" id="ProtNLM"/>
    </source>
</evidence>
<dbReference type="SUPFAM" id="SSF57903">
    <property type="entry name" value="FYVE/PHD zinc finger"/>
    <property type="match status" value="1"/>
</dbReference>
<evidence type="ECO:0000313" key="1">
    <source>
        <dbReference type="EMBL" id="KAF2726239.1"/>
    </source>
</evidence>